<evidence type="ECO:0000256" key="1">
    <source>
        <dbReference type="SAM" id="MobiDB-lite"/>
    </source>
</evidence>
<protein>
    <submittedName>
        <fullName evidence="2">Uncharacterized protein</fullName>
    </submittedName>
</protein>
<reference evidence="3" key="1">
    <citation type="submission" date="2003-08" db="EMBL/GenBank/DDBJ databases">
        <authorList>
            <person name="Birren B."/>
            <person name="Nusbaum C."/>
            <person name="Abebe A."/>
            <person name="Abouelleil A."/>
            <person name="Adekoya E."/>
            <person name="Ait-zahra M."/>
            <person name="Allen N."/>
            <person name="Allen T."/>
            <person name="An P."/>
            <person name="Anderson M."/>
            <person name="Anderson S."/>
            <person name="Arachchi H."/>
            <person name="Armbruster J."/>
            <person name="Bachantsang P."/>
            <person name="Baldwin J."/>
            <person name="Barry A."/>
            <person name="Bayul T."/>
            <person name="Blitshsteyn B."/>
            <person name="Bloom T."/>
            <person name="Blye J."/>
            <person name="Boguslavskiy L."/>
            <person name="Borowsky M."/>
            <person name="Boukhgalter B."/>
            <person name="Brunache A."/>
            <person name="Butler J."/>
            <person name="Calixte N."/>
            <person name="Calvo S."/>
            <person name="Camarata J."/>
            <person name="Campo K."/>
            <person name="Chang J."/>
            <person name="Cheshatsang Y."/>
            <person name="Citroen M."/>
            <person name="Collymore A."/>
            <person name="Considine T."/>
            <person name="Cook A."/>
            <person name="Cooke P."/>
            <person name="Corum B."/>
            <person name="Cuomo C."/>
            <person name="David R."/>
            <person name="Dawoe T."/>
            <person name="Degray S."/>
            <person name="Dodge S."/>
            <person name="Dooley K."/>
            <person name="Dorje P."/>
            <person name="Dorjee K."/>
            <person name="Dorris L."/>
            <person name="Duffey N."/>
            <person name="Dupes A."/>
            <person name="Elkins T."/>
            <person name="Engels R."/>
            <person name="Erickson J."/>
            <person name="Farina A."/>
            <person name="Faro S."/>
            <person name="Ferreira P."/>
            <person name="Fischer H."/>
            <person name="Fitzgerald M."/>
            <person name="Foley K."/>
            <person name="Gage D."/>
            <person name="Galagan J."/>
            <person name="Gearin G."/>
            <person name="Gnerre S."/>
            <person name="Gnirke A."/>
            <person name="Goyette A."/>
            <person name="Graham J."/>
            <person name="Grandbois E."/>
            <person name="Gyaltsen K."/>
            <person name="Hafez N."/>
            <person name="Hagopian D."/>
            <person name="Hagos B."/>
            <person name="Hall J."/>
            <person name="Hatcher B."/>
            <person name="Heller A."/>
            <person name="Higgins H."/>
            <person name="Honan T."/>
            <person name="Horn A."/>
            <person name="Houde N."/>
            <person name="Hughes L."/>
            <person name="Hulme W."/>
            <person name="Husby E."/>
            <person name="Iliev I."/>
            <person name="Jaffe D."/>
            <person name="Jones C."/>
            <person name="Kamal M."/>
            <person name="Kamat A."/>
            <person name="Kamvysselis M."/>
            <person name="Karlsson E."/>
            <person name="Kells C."/>
            <person name="Kieu A."/>
            <person name="Kisner P."/>
            <person name="Kodira C."/>
            <person name="Kulbokas E."/>
            <person name="Labutti K."/>
            <person name="Lama D."/>
            <person name="Landers T."/>
            <person name="Leger J."/>
            <person name="Levine S."/>
            <person name="Lewis D."/>
            <person name="Lewis T."/>
            <person name="Lindblad-toh K."/>
            <person name="Liu X."/>
            <person name="Lokyitsang T."/>
            <person name="Lokyitsang Y."/>
            <person name="Lucien O."/>
            <person name="Lui A."/>
            <person name="Ma L.J."/>
            <person name="Mabbitt R."/>
            <person name="Macdonald J."/>
            <person name="Maclean C."/>
            <person name="Major J."/>
            <person name="Manning J."/>
            <person name="Marabella R."/>
            <person name="Maru K."/>
            <person name="Matthews C."/>
            <person name="Mauceli E."/>
            <person name="Mccarthy M."/>
            <person name="Mcdonough S."/>
            <person name="Mcghee T."/>
            <person name="Meldrim J."/>
            <person name="Meneus L."/>
            <person name="Mesirov J."/>
            <person name="Mihalev A."/>
            <person name="Mihova T."/>
            <person name="Mikkelsen T."/>
            <person name="Mlenga V."/>
            <person name="Moru K."/>
            <person name="Mozes J."/>
            <person name="Mulrain L."/>
            <person name="Munson G."/>
            <person name="Naylor J."/>
            <person name="Newes C."/>
            <person name="Nguyen C."/>
            <person name="Nguyen N."/>
            <person name="Nguyen T."/>
            <person name="Nicol R."/>
            <person name="Nielsen C."/>
            <person name="Nizzari M."/>
            <person name="Norbu C."/>
            <person name="Norbu N."/>
            <person name="O'donnell P."/>
            <person name="Okoawo O."/>
            <person name="O'leary S."/>
            <person name="Omotosho B."/>
            <person name="O'neill K."/>
            <person name="Osman S."/>
            <person name="Parker S."/>
            <person name="Perrin D."/>
            <person name="Phunkhang P."/>
            <person name="Piqani B."/>
            <person name="Purcell S."/>
            <person name="Rachupka T."/>
            <person name="Ramasamy U."/>
            <person name="Rameau R."/>
            <person name="Ray V."/>
            <person name="Raymond C."/>
            <person name="Retta R."/>
            <person name="Richardson S."/>
            <person name="Rise C."/>
            <person name="Rodriguez J."/>
            <person name="Rogers J."/>
            <person name="Rogov P."/>
            <person name="Rutman M."/>
            <person name="Schupbach R."/>
            <person name="Seaman C."/>
            <person name="Settipalli S."/>
            <person name="Sharpe T."/>
            <person name="Sheridan J."/>
            <person name="Sherpa N."/>
            <person name="Shi J."/>
            <person name="Smirnov S."/>
            <person name="Smith C."/>
            <person name="Sougnez C."/>
            <person name="Spencer B."/>
            <person name="Stalker J."/>
            <person name="Stange-thomann N."/>
            <person name="Stavropoulos S."/>
            <person name="Stetson K."/>
            <person name="Stone C."/>
            <person name="Stone S."/>
            <person name="Stubbs M."/>
            <person name="Talamas J."/>
            <person name="Tchuinga P."/>
            <person name="Tenzing P."/>
            <person name="Tesfaye S."/>
            <person name="Theodore J."/>
            <person name="Thoulutsang Y."/>
            <person name="Topham K."/>
            <person name="Towey S."/>
            <person name="Tsamla T."/>
            <person name="Tsomo N."/>
            <person name="Vallee D."/>
            <person name="Vassiliev H."/>
            <person name="Venkataraman V."/>
            <person name="Vinson J."/>
            <person name="Vo A."/>
            <person name="Wade C."/>
            <person name="Wang S."/>
            <person name="Wangchuk T."/>
            <person name="Wangdi T."/>
            <person name="Whittaker C."/>
            <person name="Wilkinson J."/>
            <person name="Wu Y."/>
            <person name="Wyman D."/>
            <person name="Yadav S."/>
            <person name="Yang S."/>
            <person name="Yang X."/>
            <person name="Yeager S."/>
            <person name="Yee E."/>
            <person name="Young G."/>
            <person name="Zainoun J."/>
            <person name="Zembeck L."/>
            <person name="Zimmer A."/>
            <person name="Zody M."/>
            <person name="Lander E."/>
        </authorList>
    </citation>
    <scope>NUCLEOTIDE SEQUENCE [LARGE SCALE GENOMIC DNA]</scope>
</reference>
<evidence type="ECO:0000313" key="2">
    <source>
        <dbReference type="Ensembl" id="ENSCSAVP00000013642.1"/>
    </source>
</evidence>
<evidence type="ECO:0000313" key="3">
    <source>
        <dbReference type="Proteomes" id="UP000007875"/>
    </source>
</evidence>
<dbReference type="HOGENOM" id="CLU_2031796_0_0_1"/>
<proteinExistence type="predicted"/>
<dbReference type="Ensembl" id="ENSCSAVT00000013799.1">
    <property type="protein sequence ID" value="ENSCSAVP00000013642.1"/>
    <property type="gene ID" value="ENSCSAVG00000007999.1"/>
</dbReference>
<sequence>MSRSCMSVESSFINPSTPTQHLTFSTGDLSQECPLTSTKVNSRSHLGFMPSFDSKHDEQTSESFTLEKIQYSCSVIRNRLSTQDEPDEPQYTESIHDRVRELQNRNALRRPHLKSSYPIETQ</sequence>
<dbReference type="Proteomes" id="UP000007875">
    <property type="component" value="Unassembled WGS sequence"/>
</dbReference>
<name>H2Z7T0_CIOSA</name>
<dbReference type="AlphaFoldDB" id="H2Z7T0"/>
<reference evidence="2" key="3">
    <citation type="submission" date="2025-09" db="UniProtKB">
        <authorList>
            <consortium name="Ensembl"/>
        </authorList>
    </citation>
    <scope>IDENTIFICATION</scope>
</reference>
<accession>H2Z7T0</accession>
<keyword evidence="3" id="KW-1185">Reference proteome</keyword>
<reference evidence="2" key="2">
    <citation type="submission" date="2025-08" db="UniProtKB">
        <authorList>
            <consortium name="Ensembl"/>
        </authorList>
    </citation>
    <scope>IDENTIFICATION</scope>
</reference>
<feature type="region of interest" description="Disordered" evidence="1">
    <location>
        <begin position="1"/>
        <end position="26"/>
    </location>
</feature>
<organism evidence="2 3">
    <name type="scientific">Ciona savignyi</name>
    <name type="common">Pacific transparent sea squirt</name>
    <dbReference type="NCBI Taxonomy" id="51511"/>
    <lineage>
        <taxon>Eukaryota</taxon>
        <taxon>Metazoa</taxon>
        <taxon>Chordata</taxon>
        <taxon>Tunicata</taxon>
        <taxon>Ascidiacea</taxon>
        <taxon>Phlebobranchia</taxon>
        <taxon>Cionidae</taxon>
        <taxon>Ciona</taxon>
    </lineage>
</organism>
<feature type="region of interest" description="Disordered" evidence="1">
    <location>
        <begin position="103"/>
        <end position="122"/>
    </location>
</feature>